<feature type="repeat" description="ANK" evidence="3">
    <location>
        <begin position="33"/>
        <end position="65"/>
    </location>
</feature>
<evidence type="ECO:0000256" key="2">
    <source>
        <dbReference type="ARBA" id="ARBA00023043"/>
    </source>
</evidence>
<protein>
    <recommendedName>
        <fullName evidence="5">Ankyrin repeat domain-containing protein</fullName>
    </recommendedName>
</protein>
<dbReference type="AlphaFoldDB" id="R1E9H3"/>
<dbReference type="Pfam" id="PF12796">
    <property type="entry name" value="Ank_2"/>
    <property type="match status" value="1"/>
</dbReference>
<dbReference type="KEGG" id="ehx:EMIHUDRAFT_242759"/>
<gene>
    <name evidence="4" type="ORF">EMIHUDRAFT_242759</name>
</gene>
<accession>R1E9H3</accession>
<dbReference type="HOGENOM" id="CLU_000134_45_8_1"/>
<dbReference type="PROSITE" id="PS50088">
    <property type="entry name" value="ANK_REPEAT"/>
    <property type="match status" value="2"/>
</dbReference>
<dbReference type="GO" id="GO:0004842">
    <property type="term" value="F:ubiquitin-protein transferase activity"/>
    <property type="evidence" value="ECO:0007669"/>
    <property type="project" value="TreeGrafter"/>
</dbReference>
<reference evidence="4" key="1">
    <citation type="submission" date="2012-07" db="EMBL/GenBank/DDBJ databases">
        <title>Genome variability drives Emilianias global distribution.</title>
        <authorList>
            <consortium name="DOE Joint Genome Institute"/>
            <person name="Read B."/>
            <person name="Kegel J."/>
            <person name="Klute M."/>
            <person name="Kuo A."/>
            <person name="Lefebvre S.C."/>
            <person name="Maumus F."/>
            <person name="Mayer C."/>
            <person name="Miller J."/>
            <person name="Allen A."/>
            <person name="Bidle K."/>
            <person name="Borodovsky M."/>
            <person name="Bowler C."/>
            <person name="Brownlee C."/>
            <person name="Claverie J.-M."/>
            <person name="Cock M."/>
            <person name="De Vargas C."/>
            <person name="Elias M."/>
            <person name="Frickenhaus S."/>
            <person name="Gladyshev V.N."/>
            <person name="Gonzalez K."/>
            <person name="Guda C."/>
            <person name="Hadaegh A."/>
            <person name="Herman E."/>
            <person name="Iglesias-Rodriguez D."/>
            <person name="Jones B."/>
            <person name="Lawson T."/>
            <person name="Leese F."/>
            <person name="Lin Y.-C."/>
            <person name="Lindquist E."/>
            <person name="Lobanov A."/>
            <person name="Lucas S."/>
            <person name="Malik S.-H.B."/>
            <person name="Marsh M.E."/>
            <person name="Mock T."/>
            <person name="Monier A."/>
            <person name="Moreau H."/>
            <person name="Mueller-Roeber B."/>
            <person name="Napier J."/>
            <person name="Ogata H."/>
            <person name="Parker M."/>
            <person name="Probert I."/>
            <person name="Quesneville H."/>
            <person name="Raines C."/>
            <person name="Rensing S."/>
            <person name="Riano-Pachon D.M."/>
            <person name="Richier S."/>
            <person name="Rokitta S."/>
            <person name="Salamov A."/>
            <person name="Sarno A.F."/>
            <person name="Schmutz J."/>
            <person name="Schroeder D."/>
            <person name="Shiraiwa Y."/>
            <person name="Soanes D.M."/>
            <person name="Valentin K."/>
            <person name="Van Der Giezen M."/>
            <person name="Van Der Peer Y."/>
            <person name="Vardi A."/>
            <person name="Verret F."/>
            <person name="Von Dassow P."/>
            <person name="Wheeler G."/>
            <person name="Williams B."/>
            <person name="Wilson W."/>
            <person name="Wolfe G."/>
            <person name="Wurch L.L."/>
            <person name="Young J."/>
            <person name="Dacks J.B."/>
            <person name="Delwiche C.F."/>
            <person name="Dyhrman S."/>
            <person name="Glockner G."/>
            <person name="John U."/>
            <person name="Richards T."/>
            <person name="Worden A.Z."/>
            <person name="Zhang X."/>
            <person name="Grigoriev I.V."/>
        </authorList>
    </citation>
    <scope>NUCLEOTIDE SEQUENCE</scope>
    <source>
        <strain evidence="4">CCMP1516</strain>
    </source>
</reference>
<keyword evidence="1" id="KW-0677">Repeat</keyword>
<dbReference type="InterPro" id="IPR036770">
    <property type="entry name" value="Ankyrin_rpt-contain_sf"/>
</dbReference>
<dbReference type="RefSeq" id="XP_005772130.1">
    <property type="nucleotide sequence ID" value="XM_005772073.1"/>
</dbReference>
<feature type="non-terminal residue" evidence="4">
    <location>
        <position position="104"/>
    </location>
</feature>
<feature type="repeat" description="ANK" evidence="3">
    <location>
        <begin position="1"/>
        <end position="31"/>
    </location>
</feature>
<dbReference type="SMART" id="SM00248">
    <property type="entry name" value="ANK"/>
    <property type="match status" value="3"/>
</dbReference>
<proteinExistence type="predicted"/>
<keyword evidence="2 3" id="KW-0040">ANK repeat</keyword>
<evidence type="ECO:0008006" key="5">
    <source>
        <dbReference type="Google" id="ProtNLM"/>
    </source>
</evidence>
<dbReference type="PANTHER" id="PTHR24171:SF8">
    <property type="entry name" value="BRCA1-ASSOCIATED RING DOMAIN PROTEIN 1"/>
    <property type="match status" value="1"/>
</dbReference>
<dbReference type="GeneID" id="17265246"/>
<dbReference type="EMBL" id="KB866219">
    <property type="protein sequence ID" value="EOD19701.1"/>
    <property type="molecule type" value="Genomic_DNA"/>
</dbReference>
<evidence type="ECO:0000313" key="4">
    <source>
        <dbReference type="EMBL" id="EOD19701.1"/>
    </source>
</evidence>
<name>R1E9H3_EMIHU</name>
<dbReference type="GO" id="GO:0085020">
    <property type="term" value="P:protein K6-linked ubiquitination"/>
    <property type="evidence" value="ECO:0007669"/>
    <property type="project" value="TreeGrafter"/>
</dbReference>
<sequence length="104" mass="10308">MSELLAAAKAGDVASIKRLVQGGANVNEQNPTVGATALVYAAQAGRTEAVQALIELRANPGLTTRKGKTALVVAQEKGHAAVVSLLQQAAAAPAVFGAPPAAAP</sequence>
<evidence type="ECO:0000256" key="1">
    <source>
        <dbReference type="ARBA" id="ARBA00022737"/>
    </source>
</evidence>
<evidence type="ECO:0000256" key="3">
    <source>
        <dbReference type="PROSITE-ProRule" id="PRU00023"/>
    </source>
</evidence>
<organism evidence="4">
    <name type="scientific">Emiliania huxleyi</name>
    <name type="common">Coccolithophore</name>
    <name type="synonym">Pontosphaera huxleyi</name>
    <dbReference type="NCBI Taxonomy" id="2903"/>
    <lineage>
        <taxon>Eukaryota</taxon>
        <taxon>Haptista</taxon>
        <taxon>Haptophyta</taxon>
        <taxon>Prymnesiophyceae</taxon>
        <taxon>Isochrysidales</taxon>
        <taxon>Noelaerhabdaceae</taxon>
        <taxon>Emiliania</taxon>
    </lineage>
</organism>
<dbReference type="Gene3D" id="1.25.40.20">
    <property type="entry name" value="Ankyrin repeat-containing domain"/>
    <property type="match status" value="1"/>
</dbReference>
<dbReference type="InterPro" id="IPR002110">
    <property type="entry name" value="Ankyrin_rpt"/>
</dbReference>
<dbReference type="PANTHER" id="PTHR24171">
    <property type="entry name" value="ANKYRIN REPEAT DOMAIN-CONTAINING PROTEIN 39-RELATED"/>
    <property type="match status" value="1"/>
</dbReference>
<dbReference type="SUPFAM" id="SSF48403">
    <property type="entry name" value="Ankyrin repeat"/>
    <property type="match status" value="1"/>
</dbReference>